<keyword evidence="1" id="KW-0175">Coiled coil</keyword>
<accession>A0A8S1EP31</accession>
<protein>
    <recommendedName>
        <fullName evidence="5">Angiomotin C-terminal domain-containing protein</fullName>
    </recommendedName>
</protein>
<evidence type="ECO:0008006" key="5">
    <source>
        <dbReference type="Google" id="ProtNLM"/>
    </source>
</evidence>
<dbReference type="GO" id="GO:0005923">
    <property type="term" value="C:bicellular tight junction"/>
    <property type="evidence" value="ECO:0007669"/>
    <property type="project" value="TreeGrafter"/>
</dbReference>
<keyword evidence="4" id="KW-1185">Reference proteome</keyword>
<proteinExistence type="predicted"/>
<dbReference type="GO" id="GO:0030334">
    <property type="term" value="P:regulation of cell migration"/>
    <property type="evidence" value="ECO:0007669"/>
    <property type="project" value="TreeGrafter"/>
</dbReference>
<feature type="compositionally biased region" description="Low complexity" evidence="2">
    <location>
        <begin position="407"/>
        <end position="417"/>
    </location>
</feature>
<dbReference type="GO" id="GO:0030036">
    <property type="term" value="P:actin cytoskeleton organization"/>
    <property type="evidence" value="ECO:0007669"/>
    <property type="project" value="TreeGrafter"/>
</dbReference>
<evidence type="ECO:0000256" key="1">
    <source>
        <dbReference type="SAM" id="Coils"/>
    </source>
</evidence>
<feature type="coiled-coil region" evidence="1">
    <location>
        <begin position="69"/>
        <end position="222"/>
    </location>
</feature>
<sequence>MNRLEVVDPRSSDNTDQRRVHAVPPTPMVPYESNSATSYQRRASASNDQVLDMPHSQNQRNVTSNQKLIQSLRDENIHLKKELEAMKKSLAKFQQIEFSYGRLEKEYEYLANERKKQENLEFNAILQLEKTIKKLTVEKEDLQSRLEKATQEPAMVANLMINEIQQRQELFACKERQKLEIEAQNQTLEEQRNHITMLEKALANSQERMAKREKKCDELSAIVAHADELRKQLSEAWEEQQRREQMIEAERAQWEMEKTQMRMQLNKDASLTGSLKRIPPPNSTEEMIRLRKAIQAKDEKIMQLERYVCDLKKTLSDETERRKSTLATITDTFEARIKRLEDEKLEKDMMINELRMEKDKYISLLGRSDTDDAMSKMEDIRHKIQERRRKGRLAVTGGLISGEHYRSSSGSMGQSSSLHNRTSSGPFDPDPSSAYSNMKTTNNNFLPDDSSFP</sequence>
<name>A0A8S1EP31_9PELO</name>
<gene>
    <name evidence="3" type="ORF">CBOVIS_LOCUS3988</name>
</gene>
<feature type="compositionally biased region" description="Basic and acidic residues" evidence="2">
    <location>
        <begin position="1"/>
        <end position="19"/>
    </location>
</feature>
<dbReference type="PANTHER" id="PTHR14826">
    <property type="entry name" value="ANGIOMOTIN"/>
    <property type="match status" value="1"/>
</dbReference>
<evidence type="ECO:0000256" key="2">
    <source>
        <dbReference type="SAM" id="MobiDB-lite"/>
    </source>
</evidence>
<organism evidence="3 4">
    <name type="scientific">Caenorhabditis bovis</name>
    <dbReference type="NCBI Taxonomy" id="2654633"/>
    <lineage>
        <taxon>Eukaryota</taxon>
        <taxon>Metazoa</taxon>
        <taxon>Ecdysozoa</taxon>
        <taxon>Nematoda</taxon>
        <taxon>Chromadorea</taxon>
        <taxon>Rhabditida</taxon>
        <taxon>Rhabditina</taxon>
        <taxon>Rhabditomorpha</taxon>
        <taxon>Rhabditoidea</taxon>
        <taxon>Rhabditidae</taxon>
        <taxon>Peloderinae</taxon>
        <taxon>Caenorhabditis</taxon>
    </lineage>
</organism>
<dbReference type="GO" id="GO:0005886">
    <property type="term" value="C:plasma membrane"/>
    <property type="evidence" value="ECO:0007669"/>
    <property type="project" value="TreeGrafter"/>
</dbReference>
<feature type="region of interest" description="Disordered" evidence="2">
    <location>
        <begin position="388"/>
        <end position="453"/>
    </location>
</feature>
<dbReference type="Proteomes" id="UP000494206">
    <property type="component" value="Unassembled WGS sequence"/>
</dbReference>
<feature type="compositionally biased region" description="Polar residues" evidence="2">
    <location>
        <begin position="433"/>
        <end position="445"/>
    </location>
</feature>
<evidence type="ECO:0000313" key="3">
    <source>
        <dbReference type="EMBL" id="CAB3401209.1"/>
    </source>
</evidence>
<dbReference type="EMBL" id="CADEPM010000002">
    <property type="protein sequence ID" value="CAB3401209.1"/>
    <property type="molecule type" value="Genomic_DNA"/>
</dbReference>
<feature type="region of interest" description="Disordered" evidence="2">
    <location>
        <begin position="1"/>
        <end position="47"/>
    </location>
</feature>
<reference evidence="3 4" key="1">
    <citation type="submission" date="2020-04" db="EMBL/GenBank/DDBJ databases">
        <authorList>
            <person name="Laetsch R D."/>
            <person name="Stevens L."/>
            <person name="Kumar S."/>
            <person name="Blaxter L. M."/>
        </authorList>
    </citation>
    <scope>NUCLEOTIDE SEQUENCE [LARGE SCALE GENOMIC DNA]</scope>
</reference>
<dbReference type="OrthoDB" id="5974715at2759"/>
<evidence type="ECO:0000313" key="4">
    <source>
        <dbReference type="Proteomes" id="UP000494206"/>
    </source>
</evidence>
<comment type="caution">
    <text evidence="3">The sequence shown here is derived from an EMBL/GenBank/DDBJ whole genome shotgun (WGS) entry which is preliminary data.</text>
</comment>
<feature type="compositionally biased region" description="Polar residues" evidence="2">
    <location>
        <begin position="32"/>
        <end position="47"/>
    </location>
</feature>
<dbReference type="GO" id="GO:0031410">
    <property type="term" value="C:cytoplasmic vesicle"/>
    <property type="evidence" value="ECO:0007669"/>
    <property type="project" value="TreeGrafter"/>
</dbReference>
<dbReference type="PANTHER" id="PTHR14826:SF14">
    <property type="entry name" value="ANGIOMOTIN_C DOMAIN-CONTAINING PROTEIN"/>
    <property type="match status" value="1"/>
</dbReference>
<dbReference type="InterPro" id="IPR051747">
    <property type="entry name" value="Angiomotin-like"/>
</dbReference>
<dbReference type="AlphaFoldDB" id="A0A8S1EP31"/>